<organism evidence="1 2">
    <name type="scientific">Prescottella agglutinans</name>
    <dbReference type="NCBI Taxonomy" id="1644129"/>
    <lineage>
        <taxon>Bacteria</taxon>
        <taxon>Bacillati</taxon>
        <taxon>Actinomycetota</taxon>
        <taxon>Actinomycetes</taxon>
        <taxon>Mycobacteriales</taxon>
        <taxon>Nocardiaceae</taxon>
        <taxon>Prescottella</taxon>
    </lineage>
</organism>
<proteinExistence type="predicted"/>
<sequence>MNNPSEVDRIVQERRGCNYSDLTLDEARGLLYEMCAEVEVKEAYIRILEEQTR</sequence>
<evidence type="ECO:0000313" key="1">
    <source>
        <dbReference type="EMBL" id="MDH6282590.1"/>
    </source>
</evidence>
<evidence type="ECO:0000313" key="2">
    <source>
        <dbReference type="Proteomes" id="UP001160334"/>
    </source>
</evidence>
<gene>
    <name evidence="1" type="ORF">M2280_003821</name>
</gene>
<protein>
    <submittedName>
        <fullName evidence="1">Uncharacterized protein</fullName>
    </submittedName>
</protein>
<name>A0ABT6MFB9_9NOCA</name>
<dbReference type="EMBL" id="JARXVC010000010">
    <property type="protein sequence ID" value="MDH6282590.1"/>
    <property type="molecule type" value="Genomic_DNA"/>
</dbReference>
<comment type="caution">
    <text evidence="1">The sequence shown here is derived from an EMBL/GenBank/DDBJ whole genome shotgun (WGS) entry which is preliminary data.</text>
</comment>
<dbReference type="Proteomes" id="UP001160334">
    <property type="component" value="Unassembled WGS sequence"/>
</dbReference>
<accession>A0ABT6MFB9</accession>
<keyword evidence="2" id="KW-1185">Reference proteome</keyword>
<reference evidence="1 2" key="1">
    <citation type="submission" date="2023-04" db="EMBL/GenBank/DDBJ databases">
        <title>Forest soil microbial communities from Buena Vista Peninsula, Colon Province, Panama.</title>
        <authorList>
            <person name="Bouskill N."/>
        </authorList>
    </citation>
    <scope>NUCLEOTIDE SEQUENCE [LARGE SCALE GENOMIC DNA]</scope>
    <source>
        <strain evidence="1 2">CFH S0262</strain>
    </source>
</reference>
<dbReference type="RefSeq" id="WP_280761886.1">
    <property type="nucleotide sequence ID" value="NZ_JARXVC010000010.1"/>
</dbReference>